<evidence type="ECO:0000313" key="4">
    <source>
        <dbReference type="EMBL" id="HCB74880.1"/>
    </source>
</evidence>
<feature type="signal peptide" evidence="2">
    <location>
        <begin position="1"/>
        <end position="32"/>
    </location>
</feature>
<dbReference type="PROSITE" id="PS51257">
    <property type="entry name" value="PROKAR_LIPOPROTEIN"/>
    <property type="match status" value="1"/>
</dbReference>
<dbReference type="SMART" id="SM00245">
    <property type="entry name" value="TSPc"/>
    <property type="match status" value="1"/>
</dbReference>
<feature type="chain" id="PRO_5017772801" evidence="2">
    <location>
        <begin position="33"/>
        <end position="493"/>
    </location>
</feature>
<sequence>MRNPSFARSTVALAIVALLSACGGSGGGGATAVGGGTSVTPTPTPTPTASSPTTGACSLRSRQDWVLAQMREWYLYPETLPAAPNPASYSNLDDWTDALTATARGQGRDRYFTYVTSIAEENAFYNSGSSAGFGFRLGADASTRRAGILEAFEGAPALAAGLDRGTEMLAIGTSESNLRTVSDIIAAEGTGGINNALGPSNPGVTRVLRVSDAAGTRNVTLAKADYDIAPVSSRTGVRVLDGPNGKVGYVNLRTFINPAEPALKSAFAQFKAQGVRDLIIDLRYNGGGLLSVAGVLGDLIGGGRSSSDVQSKVVFRPEKSAENETRYFNQLAETVTPRRIAFIGTGGTASASELVINAMIPYLNADVALIGTNTYGKPVGQIALDKAECDDRLRVIAFSVRNRDNQGDYYSGLAPYLKATCQAIDDPSRPLGDPAEASVRTALGFIGGQSCTPIAPGTAALSASAERIAAPAGRRLVTPDRPSPSQREVPGSF</sequence>
<dbReference type="Pfam" id="PF03572">
    <property type="entry name" value="Peptidase_S41"/>
    <property type="match status" value="1"/>
</dbReference>
<dbReference type="CDD" id="cd07561">
    <property type="entry name" value="Peptidase_S41_CPP_like"/>
    <property type="match status" value="1"/>
</dbReference>
<comment type="caution">
    <text evidence="4">The sequence shown here is derived from an EMBL/GenBank/DDBJ whole genome shotgun (WGS) entry which is preliminary data.</text>
</comment>
<evidence type="ECO:0000256" key="2">
    <source>
        <dbReference type="SAM" id="SignalP"/>
    </source>
</evidence>
<dbReference type="Gene3D" id="3.30.750.170">
    <property type="match status" value="1"/>
</dbReference>
<feature type="domain" description="Tail specific protease" evidence="3">
    <location>
        <begin position="214"/>
        <end position="420"/>
    </location>
</feature>
<gene>
    <name evidence="4" type="ORF">DEP91_01680</name>
</gene>
<dbReference type="GO" id="GO:0007165">
    <property type="term" value="P:signal transduction"/>
    <property type="evidence" value="ECO:0007669"/>
    <property type="project" value="TreeGrafter"/>
</dbReference>
<dbReference type="Proteomes" id="UP000262699">
    <property type="component" value="Unassembled WGS sequence"/>
</dbReference>
<dbReference type="InterPro" id="IPR029045">
    <property type="entry name" value="ClpP/crotonase-like_dom_sf"/>
</dbReference>
<dbReference type="GO" id="GO:0030288">
    <property type="term" value="C:outer membrane-bounded periplasmic space"/>
    <property type="evidence" value="ECO:0007669"/>
    <property type="project" value="TreeGrafter"/>
</dbReference>
<dbReference type="GO" id="GO:0004175">
    <property type="term" value="F:endopeptidase activity"/>
    <property type="evidence" value="ECO:0007669"/>
    <property type="project" value="TreeGrafter"/>
</dbReference>
<accession>A0A3D0W890</accession>
<dbReference type="InterPro" id="IPR036034">
    <property type="entry name" value="PDZ_sf"/>
</dbReference>
<name>A0A3D0W890_9SPHN</name>
<feature type="region of interest" description="Disordered" evidence="1">
    <location>
        <begin position="30"/>
        <end position="55"/>
    </location>
</feature>
<proteinExistence type="predicted"/>
<dbReference type="GO" id="GO:0006508">
    <property type="term" value="P:proteolysis"/>
    <property type="evidence" value="ECO:0007669"/>
    <property type="project" value="InterPro"/>
</dbReference>
<dbReference type="InterPro" id="IPR005151">
    <property type="entry name" value="Tail-specific_protease"/>
</dbReference>
<keyword evidence="2" id="KW-0732">Signal</keyword>
<dbReference type="Pfam" id="PF18294">
    <property type="entry name" value="Pept_S41_N"/>
    <property type="match status" value="1"/>
</dbReference>
<dbReference type="EMBL" id="DOYJ01000053">
    <property type="protein sequence ID" value="HCB74880.1"/>
    <property type="molecule type" value="Genomic_DNA"/>
</dbReference>
<dbReference type="Gene3D" id="2.30.42.10">
    <property type="match status" value="1"/>
</dbReference>
<dbReference type="GO" id="GO:0008236">
    <property type="term" value="F:serine-type peptidase activity"/>
    <property type="evidence" value="ECO:0007669"/>
    <property type="project" value="InterPro"/>
</dbReference>
<dbReference type="PANTHER" id="PTHR32060">
    <property type="entry name" value="TAIL-SPECIFIC PROTEASE"/>
    <property type="match status" value="1"/>
</dbReference>
<dbReference type="PANTHER" id="PTHR32060:SF30">
    <property type="entry name" value="CARBOXY-TERMINAL PROCESSING PROTEASE CTPA"/>
    <property type="match status" value="1"/>
</dbReference>
<reference evidence="4 5" key="1">
    <citation type="journal article" date="2018" name="Nat. Biotechnol.">
        <title>A standardized bacterial taxonomy based on genome phylogeny substantially revises the tree of life.</title>
        <authorList>
            <person name="Parks D.H."/>
            <person name="Chuvochina M."/>
            <person name="Waite D.W."/>
            <person name="Rinke C."/>
            <person name="Skarshewski A."/>
            <person name="Chaumeil P.A."/>
            <person name="Hugenholtz P."/>
        </authorList>
    </citation>
    <scope>NUCLEOTIDE SEQUENCE [LARGE SCALE GENOMIC DNA]</scope>
    <source>
        <strain evidence="4">UBA9015</strain>
    </source>
</reference>
<dbReference type="InterPro" id="IPR041613">
    <property type="entry name" value="Pept_S41_N"/>
</dbReference>
<dbReference type="AlphaFoldDB" id="A0A3D0W890"/>
<evidence type="ECO:0000259" key="3">
    <source>
        <dbReference type="SMART" id="SM00245"/>
    </source>
</evidence>
<protein>
    <submittedName>
        <fullName evidence="4">Peptidase S41</fullName>
    </submittedName>
</protein>
<dbReference type="Gene3D" id="3.90.226.10">
    <property type="entry name" value="2-enoyl-CoA Hydratase, Chain A, domain 1"/>
    <property type="match status" value="1"/>
</dbReference>
<evidence type="ECO:0000313" key="5">
    <source>
        <dbReference type="Proteomes" id="UP000262699"/>
    </source>
</evidence>
<evidence type="ECO:0000256" key="1">
    <source>
        <dbReference type="SAM" id="MobiDB-lite"/>
    </source>
</evidence>
<dbReference type="SUPFAM" id="SSF52096">
    <property type="entry name" value="ClpP/crotonase"/>
    <property type="match status" value="1"/>
</dbReference>
<feature type="region of interest" description="Disordered" evidence="1">
    <location>
        <begin position="471"/>
        <end position="493"/>
    </location>
</feature>
<organism evidence="4 5">
    <name type="scientific">Sphingomonas bacterium</name>
    <dbReference type="NCBI Taxonomy" id="1895847"/>
    <lineage>
        <taxon>Bacteria</taxon>
        <taxon>Pseudomonadati</taxon>
        <taxon>Pseudomonadota</taxon>
        <taxon>Alphaproteobacteria</taxon>
        <taxon>Sphingomonadales</taxon>
        <taxon>Sphingomonadaceae</taxon>
        <taxon>Sphingomonas</taxon>
    </lineage>
</organism>